<dbReference type="RefSeq" id="WP_168545877.1">
    <property type="nucleotide sequence ID" value="NZ_BAAAKS010000005.1"/>
</dbReference>
<feature type="coiled-coil region" evidence="1">
    <location>
        <begin position="369"/>
        <end position="425"/>
    </location>
</feature>
<dbReference type="SMART" id="SM00857">
    <property type="entry name" value="Resolvase"/>
    <property type="match status" value="1"/>
</dbReference>
<evidence type="ECO:0000313" key="5">
    <source>
        <dbReference type="Proteomes" id="UP000582646"/>
    </source>
</evidence>
<feature type="domain" description="Resolvase/invertase-type recombinase catalytic" evidence="2">
    <location>
        <begin position="15"/>
        <end position="163"/>
    </location>
</feature>
<dbReference type="PANTHER" id="PTHR30461:SF23">
    <property type="entry name" value="DNA RECOMBINASE-RELATED"/>
    <property type="match status" value="1"/>
</dbReference>
<dbReference type="InterPro" id="IPR038109">
    <property type="entry name" value="DNA_bind_recomb_sf"/>
</dbReference>
<feature type="domain" description="Recombinase" evidence="3">
    <location>
        <begin position="171"/>
        <end position="274"/>
    </location>
</feature>
<dbReference type="SUPFAM" id="SSF53041">
    <property type="entry name" value="Resolvase-like"/>
    <property type="match status" value="1"/>
</dbReference>
<keyword evidence="1" id="KW-0175">Coiled coil</keyword>
<reference evidence="4 5" key="1">
    <citation type="submission" date="2020-04" db="EMBL/GenBank/DDBJ databases">
        <title>MicrobeNet Type strains.</title>
        <authorList>
            <person name="Nicholson A.C."/>
        </authorList>
    </citation>
    <scope>NUCLEOTIDE SEQUENCE [LARGE SCALE GENOMIC DNA]</scope>
    <source>
        <strain evidence="4 5">DSM 44113</strain>
    </source>
</reference>
<dbReference type="InterPro" id="IPR006119">
    <property type="entry name" value="Resolv_N"/>
</dbReference>
<dbReference type="Gene3D" id="3.90.1750.20">
    <property type="entry name" value="Putative Large Serine Recombinase, Chain B, Domain 2"/>
    <property type="match status" value="1"/>
</dbReference>
<dbReference type="Proteomes" id="UP000582646">
    <property type="component" value="Unassembled WGS sequence"/>
</dbReference>
<dbReference type="InterPro" id="IPR036162">
    <property type="entry name" value="Resolvase-like_N_sf"/>
</dbReference>
<organism evidence="4 5">
    <name type="scientific">Tsukamurella spumae</name>
    <dbReference type="NCBI Taxonomy" id="44753"/>
    <lineage>
        <taxon>Bacteria</taxon>
        <taxon>Bacillati</taxon>
        <taxon>Actinomycetota</taxon>
        <taxon>Actinomycetes</taxon>
        <taxon>Mycobacteriales</taxon>
        <taxon>Tsukamurellaceae</taxon>
        <taxon>Tsukamurella</taxon>
    </lineage>
</organism>
<dbReference type="Pfam" id="PF13408">
    <property type="entry name" value="Zn_ribbon_recom"/>
    <property type="match status" value="1"/>
</dbReference>
<name>A0A846X4T5_9ACTN</name>
<dbReference type="PROSITE" id="PS51737">
    <property type="entry name" value="RECOMBINASE_DNA_BIND"/>
    <property type="match status" value="1"/>
</dbReference>
<dbReference type="PANTHER" id="PTHR30461">
    <property type="entry name" value="DNA-INVERTASE FROM LAMBDOID PROPHAGE"/>
    <property type="match status" value="1"/>
</dbReference>
<comment type="caution">
    <text evidence="4">The sequence shown here is derived from an EMBL/GenBank/DDBJ whole genome shotgun (WGS) entry which is preliminary data.</text>
</comment>
<dbReference type="CDD" id="cd00338">
    <property type="entry name" value="Ser_Recombinase"/>
    <property type="match status" value="1"/>
</dbReference>
<evidence type="ECO:0000256" key="1">
    <source>
        <dbReference type="SAM" id="Coils"/>
    </source>
</evidence>
<dbReference type="InterPro" id="IPR011109">
    <property type="entry name" value="DNA_bind_recombinase_dom"/>
</dbReference>
<accession>A0A846X4T5</accession>
<proteinExistence type="predicted"/>
<evidence type="ECO:0000259" key="3">
    <source>
        <dbReference type="PROSITE" id="PS51737"/>
    </source>
</evidence>
<dbReference type="InterPro" id="IPR050639">
    <property type="entry name" value="SSR_resolvase"/>
</dbReference>
<dbReference type="EMBL" id="JAAXOQ010000012">
    <property type="protein sequence ID" value="NKY18850.1"/>
    <property type="molecule type" value="Genomic_DNA"/>
</dbReference>
<protein>
    <submittedName>
        <fullName evidence="4">Recombinase family protein</fullName>
    </submittedName>
</protein>
<dbReference type="Gene3D" id="3.40.50.1390">
    <property type="entry name" value="Resolvase, N-terminal catalytic domain"/>
    <property type="match status" value="1"/>
</dbReference>
<dbReference type="InterPro" id="IPR025827">
    <property type="entry name" value="Zn_ribbon_recom_dom"/>
</dbReference>
<dbReference type="Pfam" id="PF00239">
    <property type="entry name" value="Resolvase"/>
    <property type="match status" value="1"/>
</dbReference>
<gene>
    <name evidence="4" type="ORF">HF999_10770</name>
</gene>
<dbReference type="Pfam" id="PF07508">
    <property type="entry name" value="Recombinase"/>
    <property type="match status" value="1"/>
</dbReference>
<evidence type="ECO:0000313" key="4">
    <source>
        <dbReference type="EMBL" id="NKY18850.1"/>
    </source>
</evidence>
<dbReference type="PROSITE" id="PS51736">
    <property type="entry name" value="RECOMBINASES_3"/>
    <property type="match status" value="1"/>
</dbReference>
<sequence>MHDAPNTSTPNAFRSAAVYCRISSDKTGAGLGVDRQEADCRELAERIGFTVRYVFSDNDISAYSGKPRPGYQRLLELMKAGEIDGVVSWHQDRLHRSQVELEDYVAASEHSSIPTYTVKAGLIDLSTPAGRFQARIIGAAARYEVEHMIERQRAAKLQAAKDGKFLGGQRPFGFEPRRVAIREDEAALLRDMAQQVIAGHSFRTVAVSLNRQGITTQHGKEWNALKVRNVLIRPINAGIVRHHGIEHEAKTPAIFTPSEWEDLNHAIREHRVRSSHPGTFRKHLLSGYLHCGHCKSRMYHKTKIQRDGSKVSVAACTTNDTNTGMPSGCGKVSRRTDPIVDLITEAVMYRLDSPALAAELERQEGSNPTRSLAAQLRTLEARLTELNNDYYVTKLLDRTEFEELRTAAKSEIASLESTIDEARATTLLGGIDVGKDLRGKWDSETVEWQRDLLDQLVRTIYVHPRGATSGYTVPTYKQWKFDPNLIDIVWKV</sequence>
<keyword evidence="5" id="KW-1185">Reference proteome</keyword>
<dbReference type="GO" id="GO:0000150">
    <property type="term" value="F:DNA strand exchange activity"/>
    <property type="evidence" value="ECO:0007669"/>
    <property type="project" value="InterPro"/>
</dbReference>
<dbReference type="GO" id="GO:0003677">
    <property type="term" value="F:DNA binding"/>
    <property type="evidence" value="ECO:0007669"/>
    <property type="project" value="InterPro"/>
</dbReference>
<evidence type="ECO:0000259" key="2">
    <source>
        <dbReference type="PROSITE" id="PS51736"/>
    </source>
</evidence>
<dbReference type="AlphaFoldDB" id="A0A846X4T5"/>